<accession>A0A0F9SYT6</accession>
<sequence length="121" mass="14744">MNKEITLKWLKKNPINYRLIDWFKSQEISNNRSENIIKMLQEQKEYNLLDELLRALLVEIDLELYCMYSDEYNKYIDDEDCILLENVEKAVKFGCNLLKEKKDEYNIINKKTNNKNMVRRK</sequence>
<evidence type="ECO:0000313" key="1">
    <source>
        <dbReference type="EMBL" id="KKN34388.1"/>
    </source>
</evidence>
<protein>
    <submittedName>
        <fullName evidence="1">Uncharacterized protein</fullName>
    </submittedName>
</protein>
<name>A0A0F9SYT6_9ZZZZ</name>
<dbReference type="AlphaFoldDB" id="A0A0F9SYT6"/>
<proteinExistence type="predicted"/>
<reference evidence="1" key="1">
    <citation type="journal article" date="2015" name="Nature">
        <title>Complex archaea that bridge the gap between prokaryotes and eukaryotes.</title>
        <authorList>
            <person name="Spang A."/>
            <person name="Saw J.H."/>
            <person name="Jorgensen S.L."/>
            <person name="Zaremba-Niedzwiedzka K."/>
            <person name="Martijn J."/>
            <person name="Lind A.E."/>
            <person name="van Eijk R."/>
            <person name="Schleper C."/>
            <person name="Guy L."/>
            <person name="Ettema T.J."/>
        </authorList>
    </citation>
    <scope>NUCLEOTIDE SEQUENCE</scope>
</reference>
<organism evidence="1">
    <name type="scientific">marine sediment metagenome</name>
    <dbReference type="NCBI Taxonomy" id="412755"/>
    <lineage>
        <taxon>unclassified sequences</taxon>
        <taxon>metagenomes</taxon>
        <taxon>ecological metagenomes</taxon>
    </lineage>
</organism>
<comment type="caution">
    <text evidence="1">The sequence shown here is derived from an EMBL/GenBank/DDBJ whole genome shotgun (WGS) entry which is preliminary data.</text>
</comment>
<gene>
    <name evidence="1" type="ORF">LCGC14_0794350</name>
</gene>
<dbReference type="EMBL" id="LAZR01002109">
    <property type="protein sequence ID" value="KKN34388.1"/>
    <property type="molecule type" value="Genomic_DNA"/>
</dbReference>